<accession>A0A3B0TQM4</accession>
<dbReference type="EMBL" id="UOEN01000223">
    <property type="protein sequence ID" value="VAW14529.1"/>
    <property type="molecule type" value="Genomic_DNA"/>
</dbReference>
<keyword evidence="1" id="KW-1133">Transmembrane helix</keyword>
<dbReference type="InterPro" id="IPR011652">
    <property type="entry name" value="MORN_2"/>
</dbReference>
<dbReference type="Pfam" id="PF07661">
    <property type="entry name" value="MORN_2"/>
    <property type="match status" value="3"/>
</dbReference>
<feature type="transmembrane region" description="Helical" evidence="1">
    <location>
        <begin position="12"/>
        <end position="32"/>
    </location>
</feature>
<gene>
    <name evidence="2" type="ORF">MNBD_BACTEROID05-1145</name>
</gene>
<name>A0A3B0TQM4_9ZZZZ</name>
<organism evidence="2">
    <name type="scientific">hydrothermal vent metagenome</name>
    <dbReference type="NCBI Taxonomy" id="652676"/>
    <lineage>
        <taxon>unclassified sequences</taxon>
        <taxon>metagenomes</taxon>
        <taxon>ecological metagenomes</taxon>
    </lineage>
</organism>
<dbReference type="AlphaFoldDB" id="A0A3B0TQM4"/>
<proteinExistence type="predicted"/>
<reference evidence="2" key="1">
    <citation type="submission" date="2018-06" db="EMBL/GenBank/DDBJ databases">
        <authorList>
            <person name="Zhirakovskaya E."/>
        </authorList>
    </citation>
    <scope>NUCLEOTIDE SEQUENCE</scope>
</reference>
<keyword evidence="1" id="KW-0812">Transmembrane</keyword>
<evidence type="ECO:0008006" key="3">
    <source>
        <dbReference type="Google" id="ProtNLM"/>
    </source>
</evidence>
<keyword evidence="1" id="KW-0472">Membrane</keyword>
<sequence>MKLKEKYAQVSNLWVGFMAILLIAIILSLPFWRIYQRKQNLLEVQDFAKGLNVSVRQAGFKEFKIKKSNVRPLPLVIPQERLAIIQEKIQEKSSKKLQKNDEISTEDKNNSLEPEKPFLTDLTDISEFSGKNIRIERKTNLSPGGDYKEHVFYINGKVIARQKEVREEIINQSGDIPDGVVSFVNSFKKTHGTEYYLDGQLNGWRRIYSENGQIKKESFYDDGRLVESKEYYSNGELRFEGDYQDVRENVNDKENGIGKIYYNDGMLKYEWNITSKNKKGFKKAYNRNGELISEIYISENGDVLKEK</sequence>
<evidence type="ECO:0000256" key="1">
    <source>
        <dbReference type="SAM" id="Phobius"/>
    </source>
</evidence>
<protein>
    <recommendedName>
        <fullName evidence="3">Phophatidylinositol-4-phosphate 5-kinase</fullName>
    </recommendedName>
</protein>
<evidence type="ECO:0000313" key="2">
    <source>
        <dbReference type="EMBL" id="VAW14529.1"/>
    </source>
</evidence>
<dbReference type="Gene3D" id="3.90.930.1">
    <property type="match status" value="1"/>
</dbReference>
<dbReference type="SUPFAM" id="SSF82185">
    <property type="entry name" value="Histone H3 K4-specific methyltransferase SET7/9 N-terminal domain"/>
    <property type="match status" value="1"/>
</dbReference>